<evidence type="ECO:0000313" key="9">
    <source>
        <dbReference type="Proteomes" id="UP001152797"/>
    </source>
</evidence>
<dbReference type="GO" id="GO:0005524">
    <property type="term" value="F:ATP binding"/>
    <property type="evidence" value="ECO:0007669"/>
    <property type="project" value="UniProtKB-UniRule"/>
</dbReference>
<dbReference type="CDD" id="cd18787">
    <property type="entry name" value="SF2_C_DEAD"/>
    <property type="match status" value="1"/>
</dbReference>
<dbReference type="AlphaFoldDB" id="A0A9P1CYQ3"/>
<protein>
    <recommendedName>
        <fullName evidence="5">ATP-dependent RNA helicase</fullName>
        <ecNumber evidence="5">3.6.4.13</ecNumber>
    </recommendedName>
</protein>
<keyword evidence="5 8" id="KW-0347">Helicase</keyword>
<gene>
    <name evidence="7" type="ORF">C1SCF055_LOCUS26242</name>
</gene>
<evidence type="ECO:0000256" key="2">
    <source>
        <dbReference type="ARBA" id="ARBA00022801"/>
    </source>
</evidence>
<reference evidence="7" key="1">
    <citation type="submission" date="2022-10" db="EMBL/GenBank/DDBJ databases">
        <authorList>
            <person name="Chen Y."/>
            <person name="Dougan E. K."/>
            <person name="Chan C."/>
            <person name="Rhodes N."/>
            <person name="Thang M."/>
        </authorList>
    </citation>
    <scope>NUCLEOTIDE SEQUENCE</scope>
</reference>
<accession>A0A9P1CYQ3</accession>
<evidence type="ECO:0000313" key="7">
    <source>
        <dbReference type="EMBL" id="CAI4000095.1"/>
    </source>
</evidence>
<dbReference type="Pfam" id="PF00271">
    <property type="entry name" value="Helicase_C"/>
    <property type="match status" value="1"/>
</dbReference>
<dbReference type="EMBL" id="CAMXCT030002735">
    <property type="protein sequence ID" value="CAL4787407.1"/>
    <property type="molecule type" value="Genomic_DNA"/>
</dbReference>
<organism evidence="7">
    <name type="scientific">Cladocopium goreaui</name>
    <dbReference type="NCBI Taxonomy" id="2562237"/>
    <lineage>
        <taxon>Eukaryota</taxon>
        <taxon>Sar</taxon>
        <taxon>Alveolata</taxon>
        <taxon>Dinophyceae</taxon>
        <taxon>Suessiales</taxon>
        <taxon>Symbiodiniaceae</taxon>
        <taxon>Cladocopium</taxon>
    </lineage>
</organism>
<feature type="domain" description="Helicase C-terminal" evidence="6">
    <location>
        <begin position="1"/>
        <end position="112"/>
    </location>
</feature>
<keyword evidence="3 5" id="KW-0067">ATP-binding</keyword>
<dbReference type="InterPro" id="IPR001650">
    <property type="entry name" value="Helicase_C-like"/>
</dbReference>
<evidence type="ECO:0000256" key="5">
    <source>
        <dbReference type="RuleBase" id="RU365068"/>
    </source>
</evidence>
<sequence length="285" mass="31509">MEDDLLSSVVKQQQRSAQSDAFRDAETGMLFTSDITSRGLDYPGVTAVIQLGAPESRDDYVHRVGRTGRADSEGLGILLLHDFEADWLVNLEGLPLTEAELDAVESAMRFEELSMPENVKAQAYYSRINHAMRHPEDLDVLEVFRDAFRFARSIGALDASSKPPALTEANAQRYGVAEISDPAVHIVKASEKPKVTISYEIMSAAEVHHATGFLLEKTCKDHSKVVIHFVSGDLAKYYAEPFRGKIEVPSCARSDGQLLLLSGPDAAATFVRFANSLRSFFERKK</sequence>
<dbReference type="EMBL" id="CAMXCT020002735">
    <property type="protein sequence ID" value="CAL1153470.1"/>
    <property type="molecule type" value="Genomic_DNA"/>
</dbReference>
<name>A0A9P1CYQ3_9DINO</name>
<evidence type="ECO:0000256" key="1">
    <source>
        <dbReference type="ARBA" id="ARBA00022741"/>
    </source>
</evidence>
<keyword evidence="2 5" id="KW-0378">Hydrolase</keyword>
<comment type="domain">
    <text evidence="5">The Q motif is unique to and characteristic of the DEAD box family of RNA helicases and controls ATP binding and hydrolysis.</text>
</comment>
<dbReference type="SUPFAM" id="SSF52540">
    <property type="entry name" value="P-loop containing nucleoside triphosphate hydrolases"/>
    <property type="match status" value="1"/>
</dbReference>
<dbReference type="EC" id="3.6.4.13" evidence="5"/>
<dbReference type="Proteomes" id="UP001152797">
    <property type="component" value="Unassembled WGS sequence"/>
</dbReference>
<proteinExistence type="inferred from homology"/>
<evidence type="ECO:0000313" key="8">
    <source>
        <dbReference type="EMBL" id="CAL4787407.1"/>
    </source>
</evidence>
<keyword evidence="4 5" id="KW-0694">RNA-binding</keyword>
<dbReference type="GO" id="GO:0016787">
    <property type="term" value="F:hydrolase activity"/>
    <property type="evidence" value="ECO:0007669"/>
    <property type="project" value="UniProtKB-KW"/>
</dbReference>
<dbReference type="GO" id="GO:0003723">
    <property type="term" value="F:RNA binding"/>
    <property type="evidence" value="ECO:0007669"/>
    <property type="project" value="UniProtKB-UniRule"/>
</dbReference>
<reference evidence="8 9" key="2">
    <citation type="submission" date="2024-05" db="EMBL/GenBank/DDBJ databases">
        <authorList>
            <person name="Chen Y."/>
            <person name="Shah S."/>
            <person name="Dougan E. K."/>
            <person name="Thang M."/>
            <person name="Chan C."/>
        </authorList>
    </citation>
    <scope>NUCLEOTIDE SEQUENCE [LARGE SCALE GENOMIC DNA]</scope>
</reference>
<dbReference type="SMART" id="SM00490">
    <property type="entry name" value="HELICc"/>
    <property type="match status" value="1"/>
</dbReference>
<dbReference type="PROSITE" id="PS51194">
    <property type="entry name" value="HELICASE_CTER"/>
    <property type="match status" value="1"/>
</dbReference>
<keyword evidence="1 5" id="KW-0547">Nucleotide-binding</keyword>
<evidence type="ECO:0000256" key="4">
    <source>
        <dbReference type="ARBA" id="ARBA00022884"/>
    </source>
</evidence>
<comment type="caution">
    <text evidence="7">The sequence shown here is derived from an EMBL/GenBank/DDBJ whole genome shotgun (WGS) entry which is preliminary data.</text>
</comment>
<comment type="function">
    <text evidence="5">RNA helicase.</text>
</comment>
<dbReference type="EMBL" id="CAMXCT010002735">
    <property type="protein sequence ID" value="CAI4000095.1"/>
    <property type="molecule type" value="Genomic_DNA"/>
</dbReference>
<evidence type="ECO:0000256" key="3">
    <source>
        <dbReference type="ARBA" id="ARBA00022840"/>
    </source>
</evidence>
<dbReference type="PANTHER" id="PTHR24031">
    <property type="entry name" value="RNA HELICASE"/>
    <property type="match status" value="1"/>
</dbReference>
<dbReference type="Gene3D" id="3.40.50.300">
    <property type="entry name" value="P-loop containing nucleotide triphosphate hydrolases"/>
    <property type="match status" value="1"/>
</dbReference>
<keyword evidence="9" id="KW-1185">Reference proteome</keyword>
<evidence type="ECO:0000259" key="6">
    <source>
        <dbReference type="PROSITE" id="PS51194"/>
    </source>
</evidence>
<comment type="similarity">
    <text evidence="5">Belongs to the DEAD box helicase family.</text>
</comment>
<dbReference type="OrthoDB" id="196131at2759"/>
<dbReference type="GO" id="GO:0003724">
    <property type="term" value="F:RNA helicase activity"/>
    <property type="evidence" value="ECO:0007669"/>
    <property type="project" value="UniProtKB-EC"/>
</dbReference>
<comment type="catalytic activity">
    <reaction evidence="5">
        <text>ATP + H2O = ADP + phosphate + H(+)</text>
        <dbReference type="Rhea" id="RHEA:13065"/>
        <dbReference type="ChEBI" id="CHEBI:15377"/>
        <dbReference type="ChEBI" id="CHEBI:15378"/>
        <dbReference type="ChEBI" id="CHEBI:30616"/>
        <dbReference type="ChEBI" id="CHEBI:43474"/>
        <dbReference type="ChEBI" id="CHEBI:456216"/>
        <dbReference type="EC" id="3.6.4.13"/>
    </reaction>
</comment>
<dbReference type="InterPro" id="IPR027417">
    <property type="entry name" value="P-loop_NTPase"/>
</dbReference>